<keyword evidence="3" id="KW-1185">Reference proteome</keyword>
<organism evidence="2 3">
    <name type="scientific">Denitrobacterium detoxificans</name>
    <dbReference type="NCBI Taxonomy" id="79604"/>
    <lineage>
        <taxon>Bacteria</taxon>
        <taxon>Bacillati</taxon>
        <taxon>Actinomycetota</taxon>
        <taxon>Coriobacteriia</taxon>
        <taxon>Eggerthellales</taxon>
        <taxon>Eggerthellaceae</taxon>
        <taxon>Denitrobacterium</taxon>
    </lineage>
</organism>
<reference evidence="3" key="1">
    <citation type="submission" date="2016-10" db="EMBL/GenBank/DDBJ databases">
        <authorList>
            <person name="Varghese N."/>
        </authorList>
    </citation>
    <scope>NUCLEOTIDE SEQUENCE [LARGE SCALE GENOMIC DNA]</scope>
    <source>
        <strain evidence="3">DSM 21843</strain>
    </source>
</reference>
<dbReference type="Proteomes" id="UP000182975">
    <property type="component" value="Unassembled WGS sequence"/>
</dbReference>
<dbReference type="AlphaFoldDB" id="A0A1H8PES9"/>
<dbReference type="Gene3D" id="2.20.28.30">
    <property type="entry name" value="RNA polymerase ii, chain L"/>
    <property type="match status" value="1"/>
</dbReference>
<feature type="region of interest" description="Disordered" evidence="1">
    <location>
        <begin position="46"/>
        <end position="65"/>
    </location>
</feature>
<gene>
    <name evidence="2" type="ORF">SAMN02910314_00135</name>
</gene>
<accession>A0A1H8PES9</accession>
<evidence type="ECO:0000313" key="3">
    <source>
        <dbReference type="Proteomes" id="UP000182975"/>
    </source>
</evidence>
<name>A0A1H8PES9_9ACTN</name>
<dbReference type="EMBL" id="FOEC01000001">
    <property type="protein sequence ID" value="SEO40257.1"/>
    <property type="molecule type" value="Genomic_DNA"/>
</dbReference>
<evidence type="ECO:0000313" key="2">
    <source>
        <dbReference type="EMBL" id="SEO40257.1"/>
    </source>
</evidence>
<sequence length="65" mass="6566">MCFRPSALHASESQIETGTCPSCGQPVAADAGTTSGTCPYCGNPIPINSTNEGDAKNPGNSPKIL</sequence>
<evidence type="ECO:0000256" key="1">
    <source>
        <dbReference type="SAM" id="MobiDB-lite"/>
    </source>
</evidence>
<proteinExistence type="predicted"/>
<protein>
    <submittedName>
        <fullName evidence="2">Uncharacterized protein</fullName>
    </submittedName>
</protein>